<keyword evidence="4" id="KW-0812">Transmembrane</keyword>
<dbReference type="SMART" id="SM00304">
    <property type="entry name" value="HAMP"/>
    <property type="match status" value="1"/>
</dbReference>
<keyword evidence="4" id="KW-1133">Transmembrane helix</keyword>
<evidence type="ECO:0000259" key="6">
    <source>
        <dbReference type="PROSITE" id="PS50885"/>
    </source>
</evidence>
<feature type="domain" description="HAMP" evidence="6">
    <location>
        <begin position="326"/>
        <end position="378"/>
    </location>
</feature>
<dbReference type="SUPFAM" id="SSF158472">
    <property type="entry name" value="HAMP domain-like"/>
    <property type="match status" value="1"/>
</dbReference>
<dbReference type="PROSITE" id="PS50125">
    <property type="entry name" value="GUANYLATE_CYCLASE_2"/>
    <property type="match status" value="1"/>
</dbReference>
<dbReference type="InterPro" id="IPR001054">
    <property type="entry name" value="A/G_cyclase"/>
</dbReference>
<dbReference type="InterPro" id="IPR050697">
    <property type="entry name" value="Adenylyl/Guanylyl_Cyclase_3/4"/>
</dbReference>
<dbReference type="Pfam" id="PF00211">
    <property type="entry name" value="Guanylate_cyc"/>
    <property type="match status" value="1"/>
</dbReference>
<feature type="domain" description="Guanylate cyclase" evidence="5">
    <location>
        <begin position="425"/>
        <end position="551"/>
    </location>
</feature>
<comment type="caution">
    <text evidence="7">The sequence shown here is derived from an EMBL/GenBank/DDBJ whole genome shotgun (WGS) entry which is preliminary data.</text>
</comment>
<dbReference type="SMART" id="SM00044">
    <property type="entry name" value="CYCc"/>
    <property type="match status" value="1"/>
</dbReference>
<evidence type="ECO:0000313" key="7">
    <source>
        <dbReference type="EMBL" id="MCW6035293.1"/>
    </source>
</evidence>
<proteinExistence type="inferred from homology"/>
<evidence type="ECO:0000259" key="5">
    <source>
        <dbReference type="PROSITE" id="PS50125"/>
    </source>
</evidence>
<feature type="region of interest" description="Disordered" evidence="3">
    <location>
        <begin position="1"/>
        <end position="38"/>
    </location>
</feature>
<feature type="repeat" description="TPR" evidence="2">
    <location>
        <begin position="614"/>
        <end position="647"/>
    </location>
</feature>
<dbReference type="Proteomes" id="UP001526426">
    <property type="component" value="Unassembled WGS sequence"/>
</dbReference>
<keyword evidence="4" id="KW-0472">Membrane</keyword>
<dbReference type="PROSITE" id="PS50885">
    <property type="entry name" value="HAMP"/>
    <property type="match status" value="1"/>
</dbReference>
<sequence>MSRDRAASRNENRPVSRNENRPGKPAYQAKTVSGQRRDSLSQQITRRVILLSLTALLGLLTAMSLGLTTSVERVKRKLDRAGAQVARNVDLALLDIKSDLVATSASLAVSNNRDQIIRTMLQRNPEFFAIWLTAPDGTILEYHHQDARIHPLTRYENLEINSHKGVQLSPIQFAEDSPYVYLSTDVRGATQEPLGTLTVRVDLMALWILTGHIRPSEAGYVYLTDEDGQIIAVAERRSQKPNVYLKDIVGRSPLEMSRSGFNGYRGLIGRIVVGSVQRLEVVPWFVVVEQPAGEFATALLLVTILWLLVLLAVLGVVFDILAFTKRRIVFSLSMLQETVRRLGQGEWDSPVAIANRDELGELAQLLQQMSHQLQESFVQLEASNSQMRQLNAAYERFVPNQFLRFLEKDSIIDVELGDAVEKEMSILFADIRNFTTFSEQMTPADNFKFLNAYLFRMEPAITQNGGFIDKYIGDEIMALFSGSADDAVQAGVSMLKRLAAYNQYRCQRERTPISIGIGINTGHLMLGTVGGKRHMDGTVVSDTVNLASRLERLTRLYRVSLLISHQTFLKLSHRSEYGIRLIDRVIVKGKSEQVSVFEVFDADPPELYKGKQKTKTRFEQALLCYYMGDLAEAIQLFAQCLSLNPQDSVAQIYLERCRDEL</sequence>
<dbReference type="Gene3D" id="3.30.450.20">
    <property type="entry name" value="PAS domain"/>
    <property type="match status" value="1"/>
</dbReference>
<evidence type="ECO:0000256" key="3">
    <source>
        <dbReference type="SAM" id="MobiDB-lite"/>
    </source>
</evidence>
<evidence type="ECO:0000256" key="4">
    <source>
        <dbReference type="SAM" id="Phobius"/>
    </source>
</evidence>
<evidence type="ECO:0000256" key="1">
    <source>
        <dbReference type="ARBA" id="ARBA00005381"/>
    </source>
</evidence>
<dbReference type="InterPro" id="IPR029787">
    <property type="entry name" value="Nucleotide_cyclase"/>
</dbReference>
<feature type="transmembrane region" description="Helical" evidence="4">
    <location>
        <begin position="48"/>
        <end position="67"/>
    </location>
</feature>
<dbReference type="CDD" id="cd07302">
    <property type="entry name" value="CHD"/>
    <property type="match status" value="1"/>
</dbReference>
<dbReference type="SUPFAM" id="SSF55073">
    <property type="entry name" value="Nucleotide cyclase"/>
    <property type="match status" value="1"/>
</dbReference>
<dbReference type="SMART" id="SM00028">
    <property type="entry name" value="TPR"/>
    <property type="match status" value="1"/>
</dbReference>
<dbReference type="InterPro" id="IPR019734">
    <property type="entry name" value="TPR_rpt"/>
</dbReference>
<dbReference type="PANTHER" id="PTHR43081">
    <property type="entry name" value="ADENYLATE CYCLASE, TERMINAL-DIFFERENTIATION SPECIFIC-RELATED"/>
    <property type="match status" value="1"/>
</dbReference>
<dbReference type="InterPro" id="IPR003660">
    <property type="entry name" value="HAMP_dom"/>
</dbReference>
<keyword evidence="2" id="KW-0802">TPR repeat</keyword>
<accession>A0ABT3L1B5</accession>
<dbReference type="Gene3D" id="3.30.70.1230">
    <property type="entry name" value="Nucleotide cyclase"/>
    <property type="match status" value="1"/>
</dbReference>
<dbReference type="Pfam" id="PF00672">
    <property type="entry name" value="HAMP"/>
    <property type="match status" value="1"/>
</dbReference>
<dbReference type="CDD" id="cd06225">
    <property type="entry name" value="HAMP"/>
    <property type="match status" value="1"/>
</dbReference>
<keyword evidence="8" id="KW-1185">Reference proteome</keyword>
<dbReference type="EMBL" id="JAIHOM010000011">
    <property type="protein sequence ID" value="MCW6035293.1"/>
    <property type="molecule type" value="Genomic_DNA"/>
</dbReference>
<dbReference type="PANTHER" id="PTHR43081:SF1">
    <property type="entry name" value="ADENYLATE CYCLASE, TERMINAL-DIFFERENTIATION SPECIFIC"/>
    <property type="match status" value="1"/>
</dbReference>
<feature type="transmembrane region" description="Helical" evidence="4">
    <location>
        <begin position="298"/>
        <end position="324"/>
    </location>
</feature>
<comment type="similarity">
    <text evidence="1">Belongs to the adenylyl cyclase class-3 family.</text>
</comment>
<dbReference type="SUPFAM" id="SSF48452">
    <property type="entry name" value="TPR-like"/>
    <property type="match status" value="1"/>
</dbReference>
<dbReference type="PROSITE" id="PS50005">
    <property type="entry name" value="TPR"/>
    <property type="match status" value="1"/>
</dbReference>
<evidence type="ECO:0000313" key="8">
    <source>
        <dbReference type="Proteomes" id="UP001526426"/>
    </source>
</evidence>
<gene>
    <name evidence="7" type="ORF">K4A83_03260</name>
</gene>
<feature type="compositionally biased region" description="Basic and acidic residues" evidence="3">
    <location>
        <begin position="1"/>
        <end position="22"/>
    </location>
</feature>
<name>A0ABT3L1B5_9CYAN</name>
<organism evidence="7 8">
    <name type="scientific">Spirulina subsalsa FACHB-351</name>
    <dbReference type="NCBI Taxonomy" id="234711"/>
    <lineage>
        <taxon>Bacteria</taxon>
        <taxon>Bacillati</taxon>
        <taxon>Cyanobacteriota</taxon>
        <taxon>Cyanophyceae</taxon>
        <taxon>Spirulinales</taxon>
        <taxon>Spirulinaceae</taxon>
        <taxon>Spirulina</taxon>
    </lineage>
</organism>
<reference evidence="7 8" key="1">
    <citation type="submission" date="2021-08" db="EMBL/GenBank/DDBJ databases">
        <title>Draft genome sequence of Spirulina subsalsa with high tolerance to salinity and hype-accumulation of phycocyanin.</title>
        <authorList>
            <person name="Pei H."/>
            <person name="Jiang L."/>
        </authorList>
    </citation>
    <scope>NUCLEOTIDE SEQUENCE [LARGE SCALE GENOMIC DNA]</scope>
    <source>
        <strain evidence="7 8">FACHB-351</strain>
    </source>
</reference>
<dbReference type="InterPro" id="IPR011990">
    <property type="entry name" value="TPR-like_helical_dom_sf"/>
</dbReference>
<dbReference type="Gene3D" id="1.10.8.500">
    <property type="entry name" value="HAMP domain in histidine kinase"/>
    <property type="match status" value="1"/>
</dbReference>
<evidence type="ECO:0000256" key="2">
    <source>
        <dbReference type="PROSITE-ProRule" id="PRU00339"/>
    </source>
</evidence>
<dbReference type="CDD" id="cd18774">
    <property type="entry name" value="PDC2_HK_sensor"/>
    <property type="match status" value="1"/>
</dbReference>
<protein>
    <submittedName>
        <fullName evidence="7">HAMP domain-containing protein</fullName>
    </submittedName>
</protein>